<evidence type="ECO:0000256" key="1">
    <source>
        <dbReference type="SAM" id="MobiDB-lite"/>
    </source>
</evidence>
<dbReference type="Pfam" id="PF07762">
    <property type="entry name" value="DUF1618"/>
    <property type="match status" value="1"/>
</dbReference>
<evidence type="ECO:0000259" key="2">
    <source>
        <dbReference type="Pfam" id="PF07762"/>
    </source>
</evidence>
<feature type="compositionally biased region" description="Low complexity" evidence="1">
    <location>
        <begin position="438"/>
        <end position="478"/>
    </location>
</feature>
<keyword evidence="4" id="KW-1185">Reference proteome</keyword>
<feature type="compositionally biased region" description="Low complexity" evidence="1">
    <location>
        <begin position="516"/>
        <end position="525"/>
    </location>
</feature>
<dbReference type="Proteomes" id="UP000015105">
    <property type="component" value="Chromosome 3D"/>
</dbReference>
<dbReference type="EnsemblPlants" id="AET3Gv20378300.3">
    <property type="protein sequence ID" value="AET3Gv20378300.3"/>
    <property type="gene ID" value="AET3Gv20378300"/>
</dbReference>
<dbReference type="InterPro" id="IPR011676">
    <property type="entry name" value="DUF1618"/>
</dbReference>
<feature type="region of interest" description="Disordered" evidence="1">
    <location>
        <begin position="391"/>
        <end position="531"/>
    </location>
</feature>
<reference evidence="4" key="2">
    <citation type="journal article" date="2017" name="Nat. Plants">
        <title>The Aegilops tauschii genome reveals multiple impacts of transposons.</title>
        <authorList>
            <person name="Zhao G."/>
            <person name="Zou C."/>
            <person name="Li K."/>
            <person name="Wang K."/>
            <person name="Li T."/>
            <person name="Gao L."/>
            <person name="Zhang X."/>
            <person name="Wang H."/>
            <person name="Yang Z."/>
            <person name="Liu X."/>
            <person name="Jiang W."/>
            <person name="Mao L."/>
            <person name="Kong X."/>
            <person name="Jiao Y."/>
            <person name="Jia J."/>
        </authorList>
    </citation>
    <scope>NUCLEOTIDE SEQUENCE [LARGE SCALE GENOMIC DNA]</scope>
    <source>
        <strain evidence="4">cv. AL8/78</strain>
    </source>
</reference>
<reference evidence="3" key="3">
    <citation type="journal article" date="2017" name="Nature">
        <title>Genome sequence of the progenitor of the wheat D genome Aegilops tauschii.</title>
        <authorList>
            <person name="Luo M.C."/>
            <person name="Gu Y.Q."/>
            <person name="Puiu D."/>
            <person name="Wang H."/>
            <person name="Twardziok S.O."/>
            <person name="Deal K.R."/>
            <person name="Huo N."/>
            <person name="Zhu T."/>
            <person name="Wang L."/>
            <person name="Wang Y."/>
            <person name="McGuire P.E."/>
            <person name="Liu S."/>
            <person name="Long H."/>
            <person name="Ramasamy R.K."/>
            <person name="Rodriguez J.C."/>
            <person name="Van S.L."/>
            <person name="Yuan L."/>
            <person name="Wang Z."/>
            <person name="Xia Z."/>
            <person name="Xiao L."/>
            <person name="Anderson O.D."/>
            <person name="Ouyang S."/>
            <person name="Liang Y."/>
            <person name="Zimin A.V."/>
            <person name="Pertea G."/>
            <person name="Qi P."/>
            <person name="Bennetzen J.L."/>
            <person name="Dai X."/>
            <person name="Dawson M.W."/>
            <person name="Muller H.G."/>
            <person name="Kugler K."/>
            <person name="Rivarola-Duarte L."/>
            <person name="Spannagl M."/>
            <person name="Mayer K.F.X."/>
            <person name="Lu F.H."/>
            <person name="Bevan M.W."/>
            <person name="Leroy P."/>
            <person name="Li P."/>
            <person name="You F.M."/>
            <person name="Sun Q."/>
            <person name="Liu Z."/>
            <person name="Lyons E."/>
            <person name="Wicker T."/>
            <person name="Salzberg S.L."/>
            <person name="Devos K.M."/>
            <person name="Dvorak J."/>
        </authorList>
    </citation>
    <scope>NUCLEOTIDE SEQUENCE [LARGE SCALE GENOMIC DNA]</scope>
    <source>
        <strain evidence="3">cv. AL8/78</strain>
    </source>
</reference>
<proteinExistence type="predicted"/>
<feature type="compositionally biased region" description="Pro residues" evidence="1">
    <location>
        <begin position="427"/>
        <end position="437"/>
    </location>
</feature>
<sequence>MASASPSWAILGSVPRVLAADADLPPGADLSLALPEPPRVAILTIPPRIFPGRTTSRSFPSVRAVDASGLLLLHADQGPAKGPTVIDLPSRRESCWRPNVAGYFVLDAKSASALPLPNPEYIMHPGHLGLIASPADAGHYMVAELQMILGGDRADLLCFSSEAGEWVTKDVRYPLPSRPFSPNGVVSHSGRLWWVDLSWCLLTCDPFADAPVLRVVPLPEGKALKSREAWGLLDKYRCVAVSGGKLRFVDMYRNRNSGGSAQIGVWTLADPDSTEWTLEYEATFTEIWDDASYKAIGLPRKIPVLALIHPTNPDVVYFFLDEHLLGVDVRARKVVECEVYELVAPPSQHVGTRFVHAWQLPQALCSGFLDAMSYLPEGSKQRLIMASGPHQWRPTRAAQRAPPSSTPPAIRSSAGAHSSRATSSLTPLPPPPFPSPSPSSSCTRATSASSPPRGVAATTWSLSSSPSSAVSTAPSYASRPTSESGSARASTSRFLSGSWPPTARSRTRGGSGGSTSPGASSPATPSRRRRC</sequence>
<reference evidence="3" key="4">
    <citation type="submission" date="2019-03" db="UniProtKB">
        <authorList>
            <consortium name="EnsemblPlants"/>
        </authorList>
    </citation>
    <scope>IDENTIFICATION</scope>
</reference>
<feature type="compositionally biased region" description="Polar residues" evidence="1">
    <location>
        <begin position="479"/>
        <end position="495"/>
    </location>
</feature>
<accession>A0A453EKH5</accession>
<reference evidence="4" key="1">
    <citation type="journal article" date="2014" name="Science">
        <title>Ancient hybridizations among the ancestral genomes of bread wheat.</title>
        <authorList>
            <consortium name="International Wheat Genome Sequencing Consortium,"/>
            <person name="Marcussen T."/>
            <person name="Sandve S.R."/>
            <person name="Heier L."/>
            <person name="Spannagl M."/>
            <person name="Pfeifer M."/>
            <person name="Jakobsen K.S."/>
            <person name="Wulff B.B."/>
            <person name="Steuernagel B."/>
            <person name="Mayer K.F."/>
            <person name="Olsen O.A."/>
        </authorList>
    </citation>
    <scope>NUCLEOTIDE SEQUENCE [LARGE SCALE GENOMIC DNA]</scope>
    <source>
        <strain evidence="4">cv. AL8/78</strain>
    </source>
</reference>
<reference evidence="3" key="5">
    <citation type="journal article" date="2021" name="G3 (Bethesda)">
        <title>Aegilops tauschii genome assembly Aet v5.0 features greater sequence contiguity and improved annotation.</title>
        <authorList>
            <person name="Wang L."/>
            <person name="Zhu T."/>
            <person name="Rodriguez J.C."/>
            <person name="Deal K.R."/>
            <person name="Dubcovsky J."/>
            <person name="McGuire P.E."/>
            <person name="Lux T."/>
            <person name="Spannagl M."/>
            <person name="Mayer K.F.X."/>
            <person name="Baldrich P."/>
            <person name="Meyers B.C."/>
            <person name="Huo N."/>
            <person name="Gu Y.Q."/>
            <person name="Zhou H."/>
            <person name="Devos K.M."/>
            <person name="Bennetzen J.L."/>
            <person name="Unver T."/>
            <person name="Budak H."/>
            <person name="Gulick P.J."/>
            <person name="Galiba G."/>
            <person name="Kalapos B."/>
            <person name="Nelson D.R."/>
            <person name="Li P."/>
            <person name="You F.M."/>
            <person name="Luo M.C."/>
            <person name="Dvorak J."/>
        </authorList>
    </citation>
    <scope>NUCLEOTIDE SEQUENCE [LARGE SCALE GENOMIC DNA]</scope>
    <source>
        <strain evidence="3">cv. AL8/78</strain>
    </source>
</reference>
<dbReference type="PANTHER" id="PTHR33086:SF73">
    <property type="entry name" value="OS01G0245901 PROTEIN"/>
    <property type="match status" value="1"/>
</dbReference>
<protein>
    <recommendedName>
        <fullName evidence="2">DUF1618 domain-containing protein</fullName>
    </recommendedName>
</protein>
<dbReference type="Gramene" id="AET3Gv20378300.3">
    <property type="protein sequence ID" value="AET3Gv20378300.3"/>
    <property type="gene ID" value="AET3Gv20378300"/>
</dbReference>
<evidence type="ECO:0000313" key="3">
    <source>
        <dbReference type="EnsemblPlants" id="AET3Gv20378300.3"/>
    </source>
</evidence>
<evidence type="ECO:0000313" key="4">
    <source>
        <dbReference type="Proteomes" id="UP000015105"/>
    </source>
</evidence>
<feature type="domain" description="DUF1618" evidence="2">
    <location>
        <begin position="194"/>
        <end position="317"/>
    </location>
</feature>
<dbReference type="PANTHER" id="PTHR33086">
    <property type="entry name" value="OS05G0468200 PROTEIN-RELATED"/>
    <property type="match status" value="1"/>
</dbReference>
<name>A0A453EKH5_AEGTS</name>
<dbReference type="AlphaFoldDB" id="A0A453EKH5"/>
<organism evidence="3 4">
    <name type="scientific">Aegilops tauschii subsp. strangulata</name>
    <name type="common">Goatgrass</name>
    <dbReference type="NCBI Taxonomy" id="200361"/>
    <lineage>
        <taxon>Eukaryota</taxon>
        <taxon>Viridiplantae</taxon>
        <taxon>Streptophyta</taxon>
        <taxon>Embryophyta</taxon>
        <taxon>Tracheophyta</taxon>
        <taxon>Spermatophyta</taxon>
        <taxon>Magnoliopsida</taxon>
        <taxon>Liliopsida</taxon>
        <taxon>Poales</taxon>
        <taxon>Poaceae</taxon>
        <taxon>BOP clade</taxon>
        <taxon>Pooideae</taxon>
        <taxon>Triticodae</taxon>
        <taxon>Triticeae</taxon>
        <taxon>Triticinae</taxon>
        <taxon>Aegilops</taxon>
    </lineage>
</organism>